<accession>A0A8T0C0W1</accession>
<dbReference type="EMBL" id="AHCD03000044">
    <property type="protein sequence ID" value="KAF7781526.1"/>
    <property type="molecule type" value="Genomic_DNA"/>
</dbReference>
<gene>
    <name evidence="1" type="ORF">PRUB_b0777</name>
</gene>
<name>A0A8T0C0W1_9GAMM</name>
<dbReference type="Proteomes" id="UP000016480">
    <property type="component" value="Unassembled WGS sequence"/>
</dbReference>
<evidence type="ECO:0000313" key="2">
    <source>
        <dbReference type="Proteomes" id="UP000016480"/>
    </source>
</evidence>
<sequence>MHKKVRVDKLQRKARSGPLAHLLFSIFWLNKKGSYNEKRIFYFAFGV</sequence>
<comment type="caution">
    <text evidence="1">The sequence shown here is derived from an EMBL/GenBank/DDBJ whole genome shotgun (WGS) entry which is preliminary data.</text>
</comment>
<proteinExistence type="predicted"/>
<organism evidence="1 2">
    <name type="scientific">Pseudoalteromonas rubra</name>
    <dbReference type="NCBI Taxonomy" id="43658"/>
    <lineage>
        <taxon>Bacteria</taxon>
        <taxon>Pseudomonadati</taxon>
        <taxon>Pseudomonadota</taxon>
        <taxon>Gammaproteobacteria</taxon>
        <taxon>Alteromonadales</taxon>
        <taxon>Pseudoalteromonadaceae</taxon>
        <taxon>Pseudoalteromonas</taxon>
    </lineage>
</organism>
<dbReference type="AlphaFoldDB" id="A0A8T0C0W1"/>
<reference evidence="1 2" key="1">
    <citation type="journal article" date="2012" name="J. Bacteriol.">
        <title>Genome sequence of the cycloprodigiosin-producing bacterial strain Pseudoalteromonas rubra ATCC 29570(T).</title>
        <authorList>
            <person name="Xie B.B."/>
            <person name="Shu Y.L."/>
            <person name="Qin Q.L."/>
            <person name="Rong J.C."/>
            <person name="Zhang X.Y."/>
            <person name="Chen X.L."/>
            <person name="Zhou B.C."/>
            <person name="Zhang Y.Z."/>
        </authorList>
    </citation>
    <scope>NUCLEOTIDE SEQUENCE [LARGE SCALE GENOMIC DNA]</scope>
    <source>
        <strain evidence="1 2">DSM 6842</strain>
    </source>
</reference>
<protein>
    <submittedName>
        <fullName evidence="1">Uncharacterized protein</fullName>
    </submittedName>
</protein>
<evidence type="ECO:0000313" key="1">
    <source>
        <dbReference type="EMBL" id="KAF7781526.1"/>
    </source>
</evidence>